<dbReference type="STRING" id="1802128.A3H64_02745"/>
<evidence type="ECO:0000313" key="3">
    <source>
        <dbReference type="Proteomes" id="UP000178186"/>
    </source>
</evidence>
<evidence type="ECO:0000313" key="2">
    <source>
        <dbReference type="EMBL" id="OGZ56768.1"/>
    </source>
</evidence>
<sequence length="291" mass="32880">MKKVLFIPVVFVVVLILGGFANTVFGQSSFDLPDPGLTPESPIYFLDLWDEQARLFFARSDSSRVKRYRAHVLERLSEAETLAGRGISATQRALELYRAELPFFYAAAERLDDVSTLETALRMASDHLDVLDSVSERTDFEKKRFVPATKIFLIEQQLQTLHVLAKRDSAKALQVFGEALQRRMTRIRDVAIDDQNNQEALEEYAAYMSETDRILRDWDTSEFDGLSVAVFLGQAILGHEETLLGPVREHVVPTLESELLLVVNSVRKLLGKEHFLSLPPVSEDTPSPPPF</sequence>
<dbReference type="InterPro" id="IPR043725">
    <property type="entry name" value="DUF5667"/>
</dbReference>
<dbReference type="EMBL" id="MHNY01000003">
    <property type="protein sequence ID" value="OGZ56768.1"/>
    <property type="molecule type" value="Genomic_DNA"/>
</dbReference>
<gene>
    <name evidence="2" type="ORF">A3H64_02745</name>
</gene>
<dbReference type="Proteomes" id="UP000178186">
    <property type="component" value="Unassembled WGS sequence"/>
</dbReference>
<reference evidence="2 3" key="1">
    <citation type="journal article" date="2016" name="Nat. Commun.">
        <title>Thousands of microbial genomes shed light on interconnected biogeochemical processes in an aquifer system.</title>
        <authorList>
            <person name="Anantharaman K."/>
            <person name="Brown C.T."/>
            <person name="Hug L.A."/>
            <person name="Sharon I."/>
            <person name="Castelle C.J."/>
            <person name="Probst A.J."/>
            <person name="Thomas B.C."/>
            <person name="Singh A."/>
            <person name="Wilkins M.J."/>
            <person name="Karaoz U."/>
            <person name="Brodie E.L."/>
            <person name="Williams K.H."/>
            <person name="Hubbard S.S."/>
            <person name="Banfield J.F."/>
        </authorList>
    </citation>
    <scope>NUCLEOTIDE SEQUENCE [LARGE SCALE GENOMIC DNA]</scope>
</reference>
<accession>A0A1G2H468</accession>
<name>A0A1G2H468_9BACT</name>
<feature type="domain" description="DUF5667" evidence="1">
    <location>
        <begin position="36"/>
        <end position="136"/>
    </location>
</feature>
<evidence type="ECO:0000259" key="1">
    <source>
        <dbReference type="Pfam" id="PF18915"/>
    </source>
</evidence>
<organism evidence="2 3">
    <name type="scientific">Candidatus Ryanbacteria bacterium RIFCSPLOWO2_02_FULL_45_11c</name>
    <dbReference type="NCBI Taxonomy" id="1802128"/>
    <lineage>
        <taxon>Bacteria</taxon>
        <taxon>Candidatus Ryaniibacteriota</taxon>
    </lineage>
</organism>
<comment type="caution">
    <text evidence="2">The sequence shown here is derived from an EMBL/GenBank/DDBJ whole genome shotgun (WGS) entry which is preliminary data.</text>
</comment>
<dbReference type="Pfam" id="PF18915">
    <property type="entry name" value="DUF5667"/>
    <property type="match status" value="1"/>
</dbReference>
<protein>
    <recommendedName>
        <fullName evidence="1">DUF5667 domain-containing protein</fullName>
    </recommendedName>
</protein>
<proteinExistence type="predicted"/>
<dbReference type="AlphaFoldDB" id="A0A1G2H468"/>